<organism evidence="1 2">
    <name type="scientific">Glycine soja</name>
    <name type="common">Wild soybean</name>
    <dbReference type="NCBI Taxonomy" id="3848"/>
    <lineage>
        <taxon>Eukaryota</taxon>
        <taxon>Viridiplantae</taxon>
        <taxon>Streptophyta</taxon>
        <taxon>Embryophyta</taxon>
        <taxon>Tracheophyta</taxon>
        <taxon>Spermatophyta</taxon>
        <taxon>Magnoliopsida</taxon>
        <taxon>eudicotyledons</taxon>
        <taxon>Gunneridae</taxon>
        <taxon>Pentapetalae</taxon>
        <taxon>rosids</taxon>
        <taxon>fabids</taxon>
        <taxon>Fabales</taxon>
        <taxon>Fabaceae</taxon>
        <taxon>Papilionoideae</taxon>
        <taxon>50 kb inversion clade</taxon>
        <taxon>NPAAA clade</taxon>
        <taxon>indigoferoid/millettioid clade</taxon>
        <taxon>Phaseoleae</taxon>
        <taxon>Glycine</taxon>
        <taxon>Glycine subgen. Soja</taxon>
    </lineage>
</organism>
<name>A0A445GZR7_GLYSO</name>
<dbReference type="PANTHER" id="PTHR35110">
    <property type="entry name" value="EXPRESSED PROTEIN"/>
    <property type="match status" value="1"/>
</dbReference>
<reference evidence="1 2" key="1">
    <citation type="submission" date="2018-09" db="EMBL/GenBank/DDBJ databases">
        <title>A high-quality reference genome of wild soybean provides a powerful tool to mine soybean genomes.</title>
        <authorList>
            <person name="Xie M."/>
            <person name="Chung C.Y.L."/>
            <person name="Li M.-W."/>
            <person name="Wong F.-L."/>
            <person name="Chan T.-F."/>
            <person name="Lam H.-M."/>
        </authorList>
    </citation>
    <scope>NUCLEOTIDE SEQUENCE [LARGE SCALE GENOMIC DNA]</scope>
    <source>
        <strain evidence="2">cv. W05</strain>
        <tissue evidence="1">Hypocotyl of etiolated seedlings</tissue>
    </source>
</reference>
<dbReference type="Proteomes" id="UP000289340">
    <property type="component" value="Chromosome 14"/>
</dbReference>
<comment type="caution">
    <text evidence="1">The sequence shown here is derived from an EMBL/GenBank/DDBJ whole genome shotgun (WGS) entry which is preliminary data.</text>
</comment>
<gene>
    <name evidence="1" type="ORF">D0Y65_037315</name>
</gene>
<sequence>MEQSRDNVVVIIAAVGLHVEVRGGATTEFVNDVDDLDLHSIGALGIEVAFADDFVKGGEDDITEVGMGESRMFGTAIRCLAKKPKPKMGPVILKTPPEQRQTITRTLFDIIKEHGPITVANTWERVQEVGLKDLTSKNHMKIVLKWMRERQKIRLLCNHVGAHKQFLYTTWFTKPVTPPKNSS</sequence>
<evidence type="ECO:0000313" key="1">
    <source>
        <dbReference type="EMBL" id="RZB66848.1"/>
    </source>
</evidence>
<proteinExistence type="predicted"/>
<dbReference type="AlphaFoldDB" id="A0A445GZR7"/>
<dbReference type="EMBL" id="QZWG01000014">
    <property type="protein sequence ID" value="RZB66848.1"/>
    <property type="molecule type" value="Genomic_DNA"/>
</dbReference>
<evidence type="ECO:0000313" key="2">
    <source>
        <dbReference type="Proteomes" id="UP000289340"/>
    </source>
</evidence>
<protein>
    <submittedName>
        <fullName evidence="1">Uncharacterized protein</fullName>
    </submittedName>
</protein>
<accession>A0A445GZR7</accession>
<keyword evidence="2" id="KW-1185">Reference proteome</keyword>
<dbReference type="PANTHER" id="PTHR35110:SF3">
    <property type="entry name" value="OS08G0360000 PROTEIN"/>
    <property type="match status" value="1"/>
</dbReference>